<dbReference type="GO" id="GO:0046872">
    <property type="term" value="F:metal ion binding"/>
    <property type="evidence" value="ECO:0007669"/>
    <property type="project" value="UniProtKB-KW"/>
</dbReference>
<evidence type="ECO:0000256" key="5">
    <source>
        <dbReference type="ARBA" id="ARBA00022679"/>
    </source>
</evidence>
<dbReference type="GO" id="GO:0001510">
    <property type="term" value="P:RNA methylation"/>
    <property type="evidence" value="ECO:0007669"/>
    <property type="project" value="InterPro"/>
</dbReference>
<evidence type="ECO:0000259" key="15">
    <source>
        <dbReference type="Pfam" id="PF12623"/>
    </source>
</evidence>
<dbReference type="InterPro" id="IPR038546">
    <property type="entry name" value="Hen1_N_sf"/>
</dbReference>
<evidence type="ECO:0000256" key="10">
    <source>
        <dbReference type="ARBA" id="ARBA00023158"/>
    </source>
</evidence>
<dbReference type="InterPro" id="IPR024026">
    <property type="entry name" value="3'-RNA_MeTfrase_Hen1_bac"/>
</dbReference>
<dbReference type="Gene3D" id="3.30.1610.20">
    <property type="entry name" value="Hen1, N-terminal domain"/>
    <property type="match status" value="1"/>
</dbReference>
<evidence type="ECO:0000256" key="11">
    <source>
        <dbReference type="ARBA" id="ARBA00035025"/>
    </source>
</evidence>
<accession>A0A1G6YK84</accession>
<dbReference type="GO" id="GO:0090486">
    <property type="term" value="F:small RNA 2'-O-methyltransferase activity"/>
    <property type="evidence" value="ECO:0007669"/>
    <property type="project" value="UniProtKB-EC"/>
</dbReference>
<feature type="domain" description="Hen1 N-terminal" evidence="15">
    <location>
        <begin position="1"/>
        <end position="241"/>
    </location>
</feature>
<comment type="cofactor">
    <cofactor evidence="1">
        <name>Mg(2+)</name>
        <dbReference type="ChEBI" id="CHEBI:18420"/>
    </cofactor>
</comment>
<dbReference type="NCBIfam" id="TIGR04074">
    <property type="entry name" value="bacter_Hen1"/>
    <property type="match status" value="1"/>
</dbReference>
<dbReference type="Pfam" id="PF12623">
    <property type="entry name" value="Hen1_L"/>
    <property type="match status" value="1"/>
</dbReference>
<comment type="similarity">
    <text evidence="2">Belongs to the methyltransferase superfamily. HEN1 family.</text>
</comment>
<keyword evidence="17" id="KW-1185">Reference proteome</keyword>
<evidence type="ECO:0000256" key="3">
    <source>
        <dbReference type="ARBA" id="ARBA00021330"/>
    </source>
</evidence>
<dbReference type="EC" id="2.1.1.386" evidence="11"/>
<gene>
    <name evidence="16" type="ORF">SAMN04489747_2030</name>
</gene>
<feature type="compositionally biased region" description="Acidic residues" evidence="13">
    <location>
        <begin position="246"/>
        <end position="259"/>
    </location>
</feature>
<evidence type="ECO:0000256" key="13">
    <source>
        <dbReference type="SAM" id="MobiDB-lite"/>
    </source>
</evidence>
<dbReference type="PANTHER" id="PTHR21404:SF3">
    <property type="entry name" value="SMALL RNA 2'-O-METHYLTRANSFERASE"/>
    <property type="match status" value="1"/>
</dbReference>
<dbReference type="SUPFAM" id="SSF53335">
    <property type="entry name" value="S-adenosyl-L-methionine-dependent methyltransferases"/>
    <property type="match status" value="1"/>
</dbReference>
<proteinExistence type="inferred from homology"/>
<dbReference type="InterPro" id="IPR013217">
    <property type="entry name" value="Methyltransf_12"/>
</dbReference>
<dbReference type="GO" id="GO:0003723">
    <property type="term" value="F:RNA binding"/>
    <property type="evidence" value="ECO:0007669"/>
    <property type="project" value="UniProtKB-KW"/>
</dbReference>
<dbReference type="EMBL" id="LT629688">
    <property type="protein sequence ID" value="SDD90701.1"/>
    <property type="molecule type" value="Genomic_DNA"/>
</dbReference>
<evidence type="ECO:0000256" key="12">
    <source>
        <dbReference type="ARBA" id="ARBA00048418"/>
    </source>
</evidence>
<organism evidence="16 17">
    <name type="scientific">Auraticoccus monumenti</name>
    <dbReference type="NCBI Taxonomy" id="675864"/>
    <lineage>
        <taxon>Bacteria</taxon>
        <taxon>Bacillati</taxon>
        <taxon>Actinomycetota</taxon>
        <taxon>Actinomycetes</taxon>
        <taxon>Propionibacteriales</taxon>
        <taxon>Propionibacteriaceae</taxon>
        <taxon>Auraticoccus</taxon>
    </lineage>
</organism>
<evidence type="ECO:0000256" key="4">
    <source>
        <dbReference type="ARBA" id="ARBA00022603"/>
    </source>
</evidence>
<dbReference type="Proteomes" id="UP000198546">
    <property type="component" value="Chromosome i"/>
</dbReference>
<comment type="catalytic activity">
    <reaction evidence="12">
        <text>small RNA 3'-end nucleotide + S-adenosyl-L-methionine = small RNA 3'-end 2'-O-methylnucleotide + S-adenosyl-L-homocysteine + H(+)</text>
        <dbReference type="Rhea" id="RHEA:37887"/>
        <dbReference type="Rhea" id="RHEA-COMP:10415"/>
        <dbReference type="Rhea" id="RHEA-COMP:10416"/>
        <dbReference type="ChEBI" id="CHEBI:15378"/>
        <dbReference type="ChEBI" id="CHEBI:57856"/>
        <dbReference type="ChEBI" id="CHEBI:59789"/>
        <dbReference type="ChEBI" id="CHEBI:74896"/>
        <dbReference type="ChEBI" id="CHEBI:74898"/>
        <dbReference type="EC" id="2.1.1.386"/>
    </reaction>
</comment>
<reference evidence="16 17" key="1">
    <citation type="submission" date="2016-10" db="EMBL/GenBank/DDBJ databases">
        <authorList>
            <person name="de Groot N.N."/>
        </authorList>
    </citation>
    <scope>NUCLEOTIDE SEQUENCE [LARGE SCALE GENOMIC DNA]</scope>
    <source>
        <strain evidence="16 17">MON 2.2</strain>
    </source>
</reference>
<dbReference type="Pfam" id="PF08242">
    <property type="entry name" value="Methyltransf_12"/>
    <property type="match status" value="1"/>
</dbReference>
<dbReference type="AlphaFoldDB" id="A0A1G6YK84"/>
<dbReference type="GO" id="GO:0031047">
    <property type="term" value="P:regulatory ncRNA-mediated gene silencing"/>
    <property type="evidence" value="ECO:0007669"/>
    <property type="project" value="UniProtKB-KW"/>
</dbReference>
<evidence type="ECO:0000256" key="2">
    <source>
        <dbReference type="ARBA" id="ARBA00009026"/>
    </source>
</evidence>
<dbReference type="CDD" id="cd02440">
    <property type="entry name" value="AdoMet_MTases"/>
    <property type="match status" value="1"/>
</dbReference>
<feature type="domain" description="Methyltransferase type 12" evidence="14">
    <location>
        <begin position="286"/>
        <end position="376"/>
    </location>
</feature>
<keyword evidence="8" id="KW-0460">Magnesium</keyword>
<keyword evidence="9" id="KW-0694">RNA-binding</keyword>
<keyword evidence="7" id="KW-0479">Metal-binding</keyword>
<dbReference type="InterPro" id="IPR024740">
    <property type="entry name" value="Hen1_N"/>
</dbReference>
<name>A0A1G6YK84_9ACTN</name>
<dbReference type="Gene3D" id="3.40.50.150">
    <property type="entry name" value="Vaccinia Virus protein VP39"/>
    <property type="match status" value="1"/>
</dbReference>
<dbReference type="STRING" id="675864.SAMN04489747_2030"/>
<sequence>MYLTITSTASPATDLGYLLHKHPERVGVFPVGWGTAHVFYPEATTDRCTAAVLLEVDPVALVQARTFRADGFALGQYVNDRPYTAGSLLAVALKQVFGTAMRGRCTARPELEGVALPLELTVPSLRSRGGAELVHRLFEPLGWEVTTRTEPLDPEIPGWGDSRTVSATLTGTHTPAAALTHLYVMLPVLDGSKHYWVGEDEVEKLLRAGTGWLEQHPEQQLIVQRYLAHRRSLVTTAVDRLRAADDQPEEEPVVEEEAEAPPSPLNVQRHDAVVAELEALGVQRVVDLGCGPGALLRRLLATPSIGEVVGVDVSARELEIAGRRLRLDRMPERQRDRLRLLQGSATYRDDRLLGYDAVVLMEVVEHLDPDRLPSLESAVLGHARPRHVLVTTPNAEYNVRYERLAPGALRHPDHRFEWTRAELEGWCAEVGARHGYTVRTSGIGESDPDLGAPTQLAVLTRTDGEDVR</sequence>
<keyword evidence="6" id="KW-0949">S-adenosyl-L-methionine</keyword>
<keyword evidence="4 16" id="KW-0489">Methyltransferase</keyword>
<evidence type="ECO:0000256" key="6">
    <source>
        <dbReference type="ARBA" id="ARBA00022691"/>
    </source>
</evidence>
<evidence type="ECO:0000256" key="8">
    <source>
        <dbReference type="ARBA" id="ARBA00022842"/>
    </source>
</evidence>
<dbReference type="PANTHER" id="PTHR21404">
    <property type="entry name" value="HEN1"/>
    <property type="match status" value="1"/>
</dbReference>
<evidence type="ECO:0000313" key="16">
    <source>
        <dbReference type="EMBL" id="SDD90701.1"/>
    </source>
</evidence>
<dbReference type="OrthoDB" id="626362at2"/>
<evidence type="ECO:0000256" key="9">
    <source>
        <dbReference type="ARBA" id="ARBA00022884"/>
    </source>
</evidence>
<evidence type="ECO:0000313" key="17">
    <source>
        <dbReference type="Proteomes" id="UP000198546"/>
    </source>
</evidence>
<dbReference type="InterPro" id="IPR026610">
    <property type="entry name" value="Hen1"/>
</dbReference>
<protein>
    <recommendedName>
        <fullName evidence="3">Small RNA 2'-O-methyltransferase</fullName>
        <ecNumber evidence="11">2.1.1.386</ecNumber>
    </recommendedName>
</protein>
<feature type="region of interest" description="Disordered" evidence="13">
    <location>
        <begin position="242"/>
        <end position="263"/>
    </location>
</feature>
<evidence type="ECO:0000256" key="1">
    <source>
        <dbReference type="ARBA" id="ARBA00001946"/>
    </source>
</evidence>
<evidence type="ECO:0000259" key="14">
    <source>
        <dbReference type="Pfam" id="PF08242"/>
    </source>
</evidence>
<keyword evidence="10" id="KW-0943">RNA-mediated gene silencing</keyword>
<dbReference type="InterPro" id="IPR029063">
    <property type="entry name" value="SAM-dependent_MTases_sf"/>
</dbReference>
<keyword evidence="5 16" id="KW-0808">Transferase</keyword>
<evidence type="ECO:0000256" key="7">
    <source>
        <dbReference type="ARBA" id="ARBA00022723"/>
    </source>
</evidence>